<name>A0A9P0P5S3_ACAOB</name>
<feature type="region of interest" description="Disordered" evidence="1">
    <location>
        <begin position="1"/>
        <end position="36"/>
    </location>
</feature>
<evidence type="ECO:0000256" key="1">
    <source>
        <dbReference type="SAM" id="MobiDB-lite"/>
    </source>
</evidence>
<dbReference type="OrthoDB" id="6782940at2759"/>
<dbReference type="EMBL" id="CAKOFQ010006767">
    <property type="protein sequence ID" value="CAH1969956.1"/>
    <property type="molecule type" value="Genomic_DNA"/>
</dbReference>
<reference evidence="2" key="1">
    <citation type="submission" date="2022-03" db="EMBL/GenBank/DDBJ databases">
        <authorList>
            <person name="Sayadi A."/>
        </authorList>
    </citation>
    <scope>NUCLEOTIDE SEQUENCE</scope>
</reference>
<protein>
    <submittedName>
        <fullName evidence="2">Uncharacterized protein</fullName>
    </submittedName>
</protein>
<gene>
    <name evidence="2" type="ORF">ACAOBT_LOCUS8658</name>
</gene>
<accession>A0A9P0P5S3</accession>
<feature type="compositionally biased region" description="Basic and acidic residues" evidence="1">
    <location>
        <begin position="13"/>
        <end position="25"/>
    </location>
</feature>
<dbReference type="Proteomes" id="UP001152888">
    <property type="component" value="Unassembled WGS sequence"/>
</dbReference>
<sequence>MGDTTGIVTRHFKSQDHYSLKKEQQQPKGGQVLMPKAEDALEPRTLKIYTFRYQCYLQAIAKQPKHSLLKLAALPPTSAASRQHAFRTYHEVQQ</sequence>
<proteinExistence type="predicted"/>
<evidence type="ECO:0000313" key="2">
    <source>
        <dbReference type="EMBL" id="CAH1969956.1"/>
    </source>
</evidence>
<dbReference type="AlphaFoldDB" id="A0A9P0P5S3"/>
<comment type="caution">
    <text evidence="2">The sequence shown here is derived from an EMBL/GenBank/DDBJ whole genome shotgun (WGS) entry which is preliminary data.</text>
</comment>
<organism evidence="2 3">
    <name type="scientific">Acanthoscelides obtectus</name>
    <name type="common">Bean weevil</name>
    <name type="synonym">Bruchus obtectus</name>
    <dbReference type="NCBI Taxonomy" id="200917"/>
    <lineage>
        <taxon>Eukaryota</taxon>
        <taxon>Metazoa</taxon>
        <taxon>Ecdysozoa</taxon>
        <taxon>Arthropoda</taxon>
        <taxon>Hexapoda</taxon>
        <taxon>Insecta</taxon>
        <taxon>Pterygota</taxon>
        <taxon>Neoptera</taxon>
        <taxon>Endopterygota</taxon>
        <taxon>Coleoptera</taxon>
        <taxon>Polyphaga</taxon>
        <taxon>Cucujiformia</taxon>
        <taxon>Chrysomeloidea</taxon>
        <taxon>Chrysomelidae</taxon>
        <taxon>Bruchinae</taxon>
        <taxon>Bruchini</taxon>
        <taxon>Acanthoscelides</taxon>
    </lineage>
</organism>
<evidence type="ECO:0000313" key="3">
    <source>
        <dbReference type="Proteomes" id="UP001152888"/>
    </source>
</evidence>
<keyword evidence="3" id="KW-1185">Reference proteome</keyword>